<feature type="transmembrane region" description="Helical" evidence="9">
    <location>
        <begin position="362"/>
        <end position="381"/>
    </location>
</feature>
<feature type="transmembrane region" description="Helical" evidence="9">
    <location>
        <begin position="87"/>
        <end position="108"/>
    </location>
</feature>
<name>A0A939PCW9_9ACTN</name>
<keyword evidence="12" id="KW-1185">Reference proteome</keyword>
<feature type="transmembrane region" description="Helical" evidence="9">
    <location>
        <begin position="302"/>
        <end position="323"/>
    </location>
</feature>
<evidence type="ECO:0000256" key="4">
    <source>
        <dbReference type="ARBA" id="ARBA00022692"/>
    </source>
</evidence>
<keyword evidence="5" id="KW-0769">Symport</keyword>
<sequence length="442" mass="46058">MTVPLTAAPVTVVPRRSMLIAAFSTIVEWYDFTLYLYLTPVLARVFFGGNENSTLATLGVFAVAYVLRPVGGGVLGHLGDRIGRRQVLLISMTIMTVAMFATGLLPVGAAFLMFLLRCAMGFSVGGEYSGVLTMLVESADKRNRGFVVSLASAASEVGALLAAGVSALVVGLLATSDLDAWGWRIPFFFGGFLALLTLVMRTTVQETPAFEQARAEGKLPKNPLADVIRHQWRAILRTFAISALGSATYYVAVTYVPTYLTSVGGVTDGEALTMSTIAAVAVIVVTPAIGAWSDRLGRRPMLLALTAVFVVLPLPMFALMASGGWARGIAGAVILAAGAGAVSAAAAATVPEQFATAGRMSGLALGYTMATAAFGGLSPFLADVLIRWTGWRLSPGLLVMAVAVAVIPVLLRLPETAGRDLSELAGPGGEDAAVSARAPSRR</sequence>
<dbReference type="GO" id="GO:0005886">
    <property type="term" value="C:plasma membrane"/>
    <property type="evidence" value="ECO:0007669"/>
    <property type="project" value="UniProtKB-SubCell"/>
</dbReference>
<dbReference type="PANTHER" id="PTHR43528">
    <property type="entry name" value="ALPHA-KETOGLUTARATE PERMEASE"/>
    <property type="match status" value="1"/>
</dbReference>
<comment type="caution">
    <text evidence="11">The sequence shown here is derived from an EMBL/GenBank/DDBJ whole genome shotgun (WGS) entry which is preliminary data.</text>
</comment>
<dbReference type="InterPro" id="IPR005829">
    <property type="entry name" value="Sugar_transporter_CS"/>
</dbReference>
<gene>
    <name evidence="11" type="ORF">J4573_22610</name>
</gene>
<dbReference type="PROSITE" id="PS50850">
    <property type="entry name" value="MFS"/>
    <property type="match status" value="1"/>
</dbReference>
<comment type="subcellular location">
    <subcellularLocation>
        <location evidence="1">Cell membrane</location>
        <topology evidence="1">Multi-pass membrane protein</topology>
    </subcellularLocation>
</comment>
<feature type="transmembrane region" description="Helical" evidence="9">
    <location>
        <begin position="114"/>
        <end position="136"/>
    </location>
</feature>
<evidence type="ECO:0000256" key="3">
    <source>
        <dbReference type="ARBA" id="ARBA00022475"/>
    </source>
</evidence>
<evidence type="ECO:0000313" key="11">
    <source>
        <dbReference type="EMBL" id="MBO2449912.1"/>
    </source>
</evidence>
<dbReference type="PROSITE" id="PS00216">
    <property type="entry name" value="SUGAR_TRANSPORT_1"/>
    <property type="match status" value="1"/>
</dbReference>
<dbReference type="InterPro" id="IPR020846">
    <property type="entry name" value="MFS_dom"/>
</dbReference>
<evidence type="ECO:0000313" key="12">
    <source>
        <dbReference type="Proteomes" id="UP000669179"/>
    </source>
</evidence>
<dbReference type="RefSeq" id="WP_208257797.1">
    <property type="nucleotide sequence ID" value="NZ_JAGEOJ010000009.1"/>
</dbReference>
<dbReference type="Proteomes" id="UP000669179">
    <property type="component" value="Unassembled WGS sequence"/>
</dbReference>
<feature type="transmembrane region" description="Helical" evidence="9">
    <location>
        <begin position="157"/>
        <end position="175"/>
    </location>
</feature>
<dbReference type="PANTHER" id="PTHR43528:SF1">
    <property type="entry name" value="ALPHA-KETOGLUTARATE PERMEASE"/>
    <property type="match status" value="1"/>
</dbReference>
<evidence type="ECO:0000259" key="10">
    <source>
        <dbReference type="PROSITE" id="PS50850"/>
    </source>
</evidence>
<accession>A0A939PCW9</accession>
<dbReference type="Gene3D" id="1.20.1250.20">
    <property type="entry name" value="MFS general substrate transporter like domains"/>
    <property type="match status" value="2"/>
</dbReference>
<dbReference type="Pfam" id="PF00083">
    <property type="entry name" value="Sugar_tr"/>
    <property type="match status" value="2"/>
</dbReference>
<dbReference type="EMBL" id="JAGEOJ010000009">
    <property type="protein sequence ID" value="MBO2449912.1"/>
    <property type="molecule type" value="Genomic_DNA"/>
</dbReference>
<dbReference type="InterPro" id="IPR005828">
    <property type="entry name" value="MFS_sugar_transport-like"/>
</dbReference>
<keyword evidence="3" id="KW-1003">Cell membrane</keyword>
<organism evidence="11 12">
    <name type="scientific">Actinomadura barringtoniae</name>
    <dbReference type="NCBI Taxonomy" id="1427535"/>
    <lineage>
        <taxon>Bacteria</taxon>
        <taxon>Bacillati</taxon>
        <taxon>Actinomycetota</taxon>
        <taxon>Actinomycetes</taxon>
        <taxon>Streptosporangiales</taxon>
        <taxon>Thermomonosporaceae</taxon>
        <taxon>Actinomadura</taxon>
    </lineage>
</organism>
<dbReference type="AlphaFoldDB" id="A0A939PCW9"/>
<feature type="region of interest" description="Disordered" evidence="8">
    <location>
        <begin position="422"/>
        <end position="442"/>
    </location>
</feature>
<feature type="transmembrane region" description="Helical" evidence="9">
    <location>
        <begin position="18"/>
        <end position="38"/>
    </location>
</feature>
<evidence type="ECO:0000256" key="8">
    <source>
        <dbReference type="SAM" id="MobiDB-lite"/>
    </source>
</evidence>
<proteinExistence type="predicted"/>
<evidence type="ECO:0000256" key="6">
    <source>
        <dbReference type="ARBA" id="ARBA00022989"/>
    </source>
</evidence>
<feature type="transmembrane region" description="Helical" evidence="9">
    <location>
        <begin position="329"/>
        <end position="350"/>
    </location>
</feature>
<keyword evidence="6 9" id="KW-1133">Transmembrane helix</keyword>
<feature type="transmembrane region" description="Helical" evidence="9">
    <location>
        <begin position="393"/>
        <end position="411"/>
    </location>
</feature>
<evidence type="ECO:0000256" key="5">
    <source>
        <dbReference type="ARBA" id="ARBA00022847"/>
    </source>
</evidence>
<keyword evidence="7 9" id="KW-0472">Membrane</keyword>
<reference evidence="11" key="1">
    <citation type="submission" date="2021-03" db="EMBL/GenBank/DDBJ databases">
        <authorList>
            <person name="Kanchanasin P."/>
            <person name="Saeng-In P."/>
            <person name="Phongsopitanun W."/>
            <person name="Yuki M."/>
            <person name="Kudo T."/>
            <person name="Ohkuma M."/>
            <person name="Tanasupawat S."/>
        </authorList>
    </citation>
    <scope>NUCLEOTIDE SEQUENCE</scope>
    <source>
        <strain evidence="11">GKU 128</strain>
    </source>
</reference>
<dbReference type="SUPFAM" id="SSF103473">
    <property type="entry name" value="MFS general substrate transporter"/>
    <property type="match status" value="1"/>
</dbReference>
<evidence type="ECO:0000256" key="9">
    <source>
        <dbReference type="SAM" id="Phobius"/>
    </source>
</evidence>
<feature type="transmembrane region" description="Helical" evidence="9">
    <location>
        <begin position="181"/>
        <end position="200"/>
    </location>
</feature>
<keyword evidence="2" id="KW-0813">Transport</keyword>
<dbReference type="InterPro" id="IPR051084">
    <property type="entry name" value="H+-coupled_symporters"/>
</dbReference>
<feature type="transmembrane region" description="Helical" evidence="9">
    <location>
        <begin position="58"/>
        <end position="75"/>
    </location>
</feature>
<keyword evidence="4 9" id="KW-0812">Transmembrane</keyword>
<evidence type="ECO:0000256" key="7">
    <source>
        <dbReference type="ARBA" id="ARBA00023136"/>
    </source>
</evidence>
<evidence type="ECO:0000256" key="1">
    <source>
        <dbReference type="ARBA" id="ARBA00004651"/>
    </source>
</evidence>
<dbReference type="GO" id="GO:0015293">
    <property type="term" value="F:symporter activity"/>
    <property type="evidence" value="ECO:0007669"/>
    <property type="project" value="UniProtKB-KW"/>
</dbReference>
<protein>
    <submittedName>
        <fullName evidence="11">MFS transporter</fullName>
    </submittedName>
</protein>
<feature type="transmembrane region" description="Helical" evidence="9">
    <location>
        <begin position="272"/>
        <end position="290"/>
    </location>
</feature>
<dbReference type="InterPro" id="IPR036259">
    <property type="entry name" value="MFS_trans_sf"/>
</dbReference>
<feature type="transmembrane region" description="Helical" evidence="9">
    <location>
        <begin position="234"/>
        <end position="252"/>
    </location>
</feature>
<evidence type="ECO:0000256" key="2">
    <source>
        <dbReference type="ARBA" id="ARBA00022448"/>
    </source>
</evidence>
<feature type="domain" description="Major facilitator superfamily (MFS) profile" evidence="10">
    <location>
        <begin position="17"/>
        <end position="417"/>
    </location>
</feature>